<evidence type="ECO:0000313" key="2">
    <source>
        <dbReference type="EMBL" id="MBD2755728.1"/>
    </source>
</evidence>
<dbReference type="GO" id="GO:0004771">
    <property type="term" value="F:sterol ester esterase activity"/>
    <property type="evidence" value="ECO:0007669"/>
    <property type="project" value="TreeGrafter"/>
</dbReference>
<keyword evidence="2" id="KW-0378">Hydrolase</keyword>
<evidence type="ECO:0000313" key="3">
    <source>
        <dbReference type="Proteomes" id="UP000653797"/>
    </source>
</evidence>
<protein>
    <submittedName>
        <fullName evidence="2">Alpha/beta hydrolase fold domain-containing protein</fullName>
    </submittedName>
</protein>
<dbReference type="Proteomes" id="UP000653797">
    <property type="component" value="Unassembled WGS sequence"/>
</dbReference>
<dbReference type="EMBL" id="JACXAA010000009">
    <property type="protein sequence ID" value="MBD2755728.1"/>
    <property type="molecule type" value="Genomic_DNA"/>
</dbReference>
<dbReference type="GO" id="GO:0004806">
    <property type="term" value="F:triacylglycerol lipase activity"/>
    <property type="evidence" value="ECO:0007669"/>
    <property type="project" value="TreeGrafter"/>
</dbReference>
<dbReference type="Pfam" id="PF07859">
    <property type="entry name" value="Abhydrolase_3"/>
    <property type="match status" value="1"/>
</dbReference>
<name>A0A927B5I5_9BACT</name>
<comment type="caution">
    <text evidence="2">The sequence shown here is derived from an EMBL/GenBank/DDBJ whole genome shotgun (WGS) entry which is preliminary data.</text>
</comment>
<keyword evidence="3" id="KW-1185">Reference proteome</keyword>
<dbReference type="GO" id="GO:0005829">
    <property type="term" value="C:cytosol"/>
    <property type="evidence" value="ECO:0007669"/>
    <property type="project" value="TreeGrafter"/>
</dbReference>
<feature type="domain" description="Alpha/beta hydrolase fold-3" evidence="1">
    <location>
        <begin position="156"/>
        <end position="363"/>
    </location>
</feature>
<organism evidence="2 3">
    <name type="scientific">Spirosoma validum</name>
    <dbReference type="NCBI Taxonomy" id="2771355"/>
    <lineage>
        <taxon>Bacteria</taxon>
        <taxon>Pseudomonadati</taxon>
        <taxon>Bacteroidota</taxon>
        <taxon>Cytophagia</taxon>
        <taxon>Cytophagales</taxon>
        <taxon>Cytophagaceae</taxon>
        <taxon>Spirosoma</taxon>
    </lineage>
</organism>
<reference evidence="2" key="1">
    <citation type="submission" date="2020-09" db="EMBL/GenBank/DDBJ databases">
        <authorList>
            <person name="Kim M.K."/>
        </authorList>
    </citation>
    <scope>NUCLEOTIDE SEQUENCE</scope>
    <source>
        <strain evidence="2">BT704</strain>
    </source>
</reference>
<proteinExistence type="predicted"/>
<dbReference type="SUPFAM" id="SSF53474">
    <property type="entry name" value="alpha/beta-Hydrolases"/>
    <property type="match status" value="1"/>
</dbReference>
<dbReference type="PANTHER" id="PTHR23025:SF3">
    <property type="entry name" value="HORMONE-SENSITIVE LIPASE"/>
    <property type="match status" value="1"/>
</dbReference>
<dbReference type="InterPro" id="IPR029058">
    <property type="entry name" value="AB_hydrolase_fold"/>
</dbReference>
<evidence type="ECO:0000259" key="1">
    <source>
        <dbReference type="Pfam" id="PF07859"/>
    </source>
</evidence>
<sequence>MKNVHPKQDFRPLSLAAFGQKAKSISNPVRLGLLLLIVLGLALPSCQDHLAPQPGQVIQDNGPKPSWGPTITPQMLAVINKLGQLAPVPIENVTPDQARKTPSFKDAVNALLDERGISRPTANVTITERTVPGYGGVPLRAKVYTPKSGSGPFPVIVYFHGGGWVIASADVYEYSTLALAEETGAVVISVDYRLAPENKFPTAHRDAFASYKWISNNLSQFNGNGKIAVAGESAGGNMAVNVSIMARDSNLTNKPLHILSVFPVANNNLYTYSYNAYANAKPLSRPGVMFFTKNYFNSDADGDSPLISLVDVANLSNLPPVTIIGAEIDPLQTDGMDLRDKLIQVGNKDVRYELYKGVTHEFFGMYSIVPEAQQAQALAATRLKAAFQ</sequence>
<dbReference type="InterPro" id="IPR013094">
    <property type="entry name" value="AB_hydrolase_3"/>
</dbReference>
<dbReference type="PANTHER" id="PTHR23025">
    <property type="entry name" value="TRIACYLGLYCEROL LIPASE"/>
    <property type="match status" value="1"/>
</dbReference>
<gene>
    <name evidence="2" type="ORF">IC230_22685</name>
</gene>
<dbReference type="RefSeq" id="WP_191041348.1">
    <property type="nucleotide sequence ID" value="NZ_JACXAA010000009.1"/>
</dbReference>
<dbReference type="Gene3D" id="3.40.50.1820">
    <property type="entry name" value="alpha/beta hydrolase"/>
    <property type="match status" value="1"/>
</dbReference>
<dbReference type="GO" id="GO:0019433">
    <property type="term" value="P:triglyceride catabolic process"/>
    <property type="evidence" value="ECO:0007669"/>
    <property type="project" value="TreeGrafter"/>
</dbReference>
<dbReference type="AlphaFoldDB" id="A0A927B5I5"/>
<accession>A0A927B5I5</accession>